<keyword evidence="3" id="KW-0597">Phosphoprotein</keyword>
<reference evidence="6 7" key="1">
    <citation type="submission" date="2019-12" db="EMBL/GenBank/DDBJ databases">
        <title>Novel species isolated from a subtropical stream in China.</title>
        <authorList>
            <person name="Lu H."/>
        </authorList>
    </citation>
    <scope>NUCLEOTIDE SEQUENCE [LARGE SCALE GENOMIC DNA]</scope>
    <source>
        <strain evidence="6 7">FT107W</strain>
    </source>
</reference>
<dbReference type="EMBL" id="WWCV01000047">
    <property type="protein sequence ID" value="MYN19499.1"/>
    <property type="molecule type" value="Genomic_DNA"/>
</dbReference>
<gene>
    <name evidence="6" type="ORF">GTP81_22405</name>
</gene>
<dbReference type="GO" id="GO:0052621">
    <property type="term" value="F:diguanylate cyclase activity"/>
    <property type="evidence" value="ECO:0007669"/>
    <property type="project" value="UniProtKB-EC"/>
</dbReference>
<name>A0A845HQ01_9BURK</name>
<dbReference type="Pfam" id="PF00072">
    <property type="entry name" value="Response_reg"/>
    <property type="match status" value="1"/>
</dbReference>
<evidence type="ECO:0000313" key="7">
    <source>
        <dbReference type="Proteomes" id="UP000484875"/>
    </source>
</evidence>
<dbReference type="RefSeq" id="WP_161091925.1">
    <property type="nucleotide sequence ID" value="NZ_WWCV01000047.1"/>
</dbReference>
<dbReference type="AlphaFoldDB" id="A0A845HQ01"/>
<evidence type="ECO:0000259" key="5">
    <source>
        <dbReference type="PROSITE" id="PS50887"/>
    </source>
</evidence>
<comment type="caution">
    <text evidence="6">The sequence shown here is derived from an EMBL/GenBank/DDBJ whole genome shotgun (WGS) entry which is preliminary data.</text>
</comment>
<dbReference type="PROSITE" id="PS50110">
    <property type="entry name" value="RESPONSE_REGULATORY"/>
    <property type="match status" value="1"/>
</dbReference>
<protein>
    <recommendedName>
        <fullName evidence="1">diguanylate cyclase</fullName>
        <ecNumber evidence="1">2.7.7.65</ecNumber>
    </recommendedName>
</protein>
<dbReference type="PANTHER" id="PTHR45138:SF9">
    <property type="entry name" value="DIGUANYLATE CYCLASE DGCM-RELATED"/>
    <property type="match status" value="1"/>
</dbReference>
<dbReference type="SMART" id="SM00448">
    <property type="entry name" value="REC"/>
    <property type="match status" value="1"/>
</dbReference>
<feature type="modified residue" description="4-aspartylphosphate" evidence="3">
    <location>
        <position position="59"/>
    </location>
</feature>
<dbReference type="NCBIfam" id="TIGR00254">
    <property type="entry name" value="GGDEF"/>
    <property type="match status" value="1"/>
</dbReference>
<dbReference type="Gene3D" id="3.30.70.270">
    <property type="match status" value="1"/>
</dbReference>
<dbReference type="InterPro" id="IPR011006">
    <property type="entry name" value="CheY-like_superfamily"/>
</dbReference>
<organism evidence="6 7">
    <name type="scientific">Duganella vulcania</name>
    <dbReference type="NCBI Taxonomy" id="2692166"/>
    <lineage>
        <taxon>Bacteria</taxon>
        <taxon>Pseudomonadati</taxon>
        <taxon>Pseudomonadota</taxon>
        <taxon>Betaproteobacteria</taxon>
        <taxon>Burkholderiales</taxon>
        <taxon>Oxalobacteraceae</taxon>
        <taxon>Telluria group</taxon>
        <taxon>Duganella</taxon>
    </lineage>
</organism>
<dbReference type="FunFam" id="3.30.70.270:FF:000001">
    <property type="entry name" value="Diguanylate cyclase domain protein"/>
    <property type="match status" value="1"/>
</dbReference>
<feature type="domain" description="Response regulatory" evidence="4">
    <location>
        <begin position="11"/>
        <end position="126"/>
    </location>
</feature>
<keyword evidence="7" id="KW-1185">Reference proteome</keyword>
<dbReference type="GO" id="GO:0043709">
    <property type="term" value="P:cell adhesion involved in single-species biofilm formation"/>
    <property type="evidence" value="ECO:0007669"/>
    <property type="project" value="TreeGrafter"/>
</dbReference>
<evidence type="ECO:0000256" key="2">
    <source>
        <dbReference type="ARBA" id="ARBA00034247"/>
    </source>
</evidence>
<dbReference type="InterPro" id="IPR029787">
    <property type="entry name" value="Nucleotide_cyclase"/>
</dbReference>
<evidence type="ECO:0000256" key="1">
    <source>
        <dbReference type="ARBA" id="ARBA00012528"/>
    </source>
</evidence>
<dbReference type="PROSITE" id="PS50887">
    <property type="entry name" value="GGDEF"/>
    <property type="match status" value="1"/>
</dbReference>
<feature type="domain" description="GGDEF" evidence="5">
    <location>
        <begin position="169"/>
        <end position="307"/>
    </location>
</feature>
<dbReference type="InterPro" id="IPR001789">
    <property type="entry name" value="Sig_transdc_resp-reg_receiver"/>
</dbReference>
<dbReference type="Pfam" id="PF00990">
    <property type="entry name" value="GGDEF"/>
    <property type="match status" value="1"/>
</dbReference>
<dbReference type="InterPro" id="IPR000160">
    <property type="entry name" value="GGDEF_dom"/>
</dbReference>
<comment type="catalytic activity">
    <reaction evidence="2">
        <text>2 GTP = 3',3'-c-di-GMP + 2 diphosphate</text>
        <dbReference type="Rhea" id="RHEA:24898"/>
        <dbReference type="ChEBI" id="CHEBI:33019"/>
        <dbReference type="ChEBI" id="CHEBI:37565"/>
        <dbReference type="ChEBI" id="CHEBI:58805"/>
        <dbReference type="EC" id="2.7.7.65"/>
    </reaction>
</comment>
<evidence type="ECO:0000256" key="3">
    <source>
        <dbReference type="PROSITE-ProRule" id="PRU00169"/>
    </source>
</evidence>
<dbReference type="CDD" id="cd19920">
    <property type="entry name" value="REC_PA4781-like"/>
    <property type="match status" value="1"/>
</dbReference>
<dbReference type="CDD" id="cd01949">
    <property type="entry name" value="GGDEF"/>
    <property type="match status" value="1"/>
</dbReference>
<accession>A0A845HQ01</accession>
<dbReference type="GO" id="GO:0005886">
    <property type="term" value="C:plasma membrane"/>
    <property type="evidence" value="ECO:0007669"/>
    <property type="project" value="TreeGrafter"/>
</dbReference>
<dbReference type="PANTHER" id="PTHR45138">
    <property type="entry name" value="REGULATORY COMPONENTS OF SENSORY TRANSDUCTION SYSTEM"/>
    <property type="match status" value="1"/>
</dbReference>
<dbReference type="Proteomes" id="UP000484875">
    <property type="component" value="Unassembled WGS sequence"/>
</dbReference>
<dbReference type="SUPFAM" id="SSF55073">
    <property type="entry name" value="Nucleotide cyclase"/>
    <property type="match status" value="1"/>
</dbReference>
<evidence type="ECO:0000313" key="6">
    <source>
        <dbReference type="EMBL" id="MYN19499.1"/>
    </source>
</evidence>
<evidence type="ECO:0000259" key="4">
    <source>
        <dbReference type="PROSITE" id="PS50110"/>
    </source>
</evidence>
<dbReference type="EC" id="2.7.7.65" evidence="1"/>
<dbReference type="GO" id="GO:1902201">
    <property type="term" value="P:negative regulation of bacterial-type flagellum-dependent cell motility"/>
    <property type="evidence" value="ECO:0007669"/>
    <property type="project" value="TreeGrafter"/>
</dbReference>
<dbReference type="SMART" id="SM00267">
    <property type="entry name" value="GGDEF"/>
    <property type="match status" value="1"/>
</dbReference>
<sequence>MSWTDLARNGRILVVDDAMENIQILHHALRDEHEVLFALSGEKALELALEQQPDLILLDAVMPGMDGYAVCAALRNSPRLQDIPVIFVTALNQPEDETRALEAGAVDFISKPFNVAVVRARVRSQLTIKRQADAMRELSMTDGLTGVANRRSFNDTLDAEWRRCARAGLPLSVIMIDVDHFKPYNDHYGHQAGDLCLQQVSAAMARCASRPQDLLARYGGEEFILLLPQEPAAGAEVVARRILEEVRGLAIPHAAAPTAPYVSVSLGVCTALPPLDSIDSNTLIRMADSQLYRAKQDGRNRYCKTEIGGGAV</sequence>
<dbReference type="SUPFAM" id="SSF52172">
    <property type="entry name" value="CheY-like"/>
    <property type="match status" value="1"/>
</dbReference>
<proteinExistence type="predicted"/>
<dbReference type="InterPro" id="IPR043128">
    <property type="entry name" value="Rev_trsase/Diguanyl_cyclase"/>
</dbReference>
<dbReference type="GO" id="GO:0000160">
    <property type="term" value="P:phosphorelay signal transduction system"/>
    <property type="evidence" value="ECO:0007669"/>
    <property type="project" value="InterPro"/>
</dbReference>
<dbReference type="InterPro" id="IPR050469">
    <property type="entry name" value="Diguanylate_Cyclase"/>
</dbReference>
<dbReference type="Gene3D" id="3.40.50.2300">
    <property type="match status" value="1"/>
</dbReference>